<dbReference type="OrthoDB" id="10396136at2759"/>
<evidence type="ECO:0000313" key="1">
    <source>
        <dbReference type="EMBL" id="CAD1479991.1"/>
    </source>
</evidence>
<dbReference type="EMBL" id="CAJDYZ010011773">
    <property type="protein sequence ID" value="CAD1479991.1"/>
    <property type="molecule type" value="Genomic_DNA"/>
</dbReference>
<proteinExistence type="predicted"/>
<dbReference type="Proteomes" id="UP000752696">
    <property type="component" value="Unassembled WGS sequence"/>
</dbReference>
<organism evidence="1 2">
    <name type="scientific">Heterotrigona itama</name>
    <dbReference type="NCBI Taxonomy" id="395501"/>
    <lineage>
        <taxon>Eukaryota</taxon>
        <taxon>Metazoa</taxon>
        <taxon>Ecdysozoa</taxon>
        <taxon>Arthropoda</taxon>
        <taxon>Hexapoda</taxon>
        <taxon>Insecta</taxon>
        <taxon>Pterygota</taxon>
        <taxon>Neoptera</taxon>
        <taxon>Endopterygota</taxon>
        <taxon>Hymenoptera</taxon>
        <taxon>Apocrita</taxon>
        <taxon>Aculeata</taxon>
        <taxon>Apoidea</taxon>
        <taxon>Anthophila</taxon>
        <taxon>Apidae</taxon>
        <taxon>Heterotrigona</taxon>
    </lineage>
</organism>
<evidence type="ECO:0000313" key="2">
    <source>
        <dbReference type="Proteomes" id="UP000752696"/>
    </source>
</evidence>
<keyword evidence="2" id="KW-1185">Reference proteome</keyword>
<name>A0A6V7HHW6_9HYME</name>
<reference evidence="1" key="1">
    <citation type="submission" date="2020-07" db="EMBL/GenBank/DDBJ databases">
        <authorList>
            <person name="Nazaruddin N."/>
        </authorList>
    </citation>
    <scope>NUCLEOTIDE SEQUENCE</scope>
</reference>
<accession>A0A6V7HHW6</accession>
<feature type="non-terminal residue" evidence="1">
    <location>
        <position position="108"/>
    </location>
</feature>
<dbReference type="AlphaFoldDB" id="A0A6V7HHW6"/>
<gene>
    <name evidence="1" type="ORF">MHI_LOCUS892270</name>
</gene>
<comment type="caution">
    <text evidence="1">The sequence shown here is derived from an EMBL/GenBank/DDBJ whole genome shotgun (WGS) entry which is preliminary data.</text>
</comment>
<protein>
    <submittedName>
        <fullName evidence="1">Uncharacterized protein</fullName>
    </submittedName>
</protein>
<sequence length="108" mass="11863">MHRADVALMSSMNSEARMRANILGGPRLLPAAGFDVDADSCGCVATPVFQRRGNHGIATNGFPVRELMPLSLASLSPEGWRSSLLQRPPAQVDGTFRTFRGIFDLYWR</sequence>